<dbReference type="RefSeq" id="WP_160795163.1">
    <property type="nucleotide sequence ID" value="NZ_WSSB01000003.1"/>
</dbReference>
<name>A0A845BLU5_9NEIS</name>
<keyword evidence="4" id="KW-1185">Reference proteome</keyword>
<gene>
    <name evidence="3" type="ORF">GQF02_04555</name>
</gene>
<dbReference type="SUPFAM" id="SSF159501">
    <property type="entry name" value="EreA/ChaN-like"/>
    <property type="match status" value="1"/>
</dbReference>
<evidence type="ECO:0000313" key="3">
    <source>
        <dbReference type="EMBL" id="MXR36244.1"/>
    </source>
</evidence>
<feature type="domain" description="Haem-binding uptake Tiki superfamily ChaN" evidence="2">
    <location>
        <begin position="34"/>
        <end position="231"/>
    </location>
</feature>
<organism evidence="3 4">
    <name type="scientific">Craterilacuibacter sinensis</name>
    <dbReference type="NCBI Taxonomy" id="2686017"/>
    <lineage>
        <taxon>Bacteria</taxon>
        <taxon>Pseudomonadati</taxon>
        <taxon>Pseudomonadota</taxon>
        <taxon>Betaproteobacteria</taxon>
        <taxon>Neisseriales</taxon>
        <taxon>Neisseriaceae</taxon>
        <taxon>Craterilacuibacter</taxon>
    </lineage>
</organism>
<dbReference type="CDD" id="cd14727">
    <property type="entry name" value="ChanN-like"/>
    <property type="match status" value="1"/>
</dbReference>
<feature type="chain" id="PRO_5032922247" description="Haem-binding uptake Tiki superfamily ChaN domain-containing protein" evidence="1">
    <location>
        <begin position="23"/>
        <end position="276"/>
    </location>
</feature>
<dbReference type="Gene3D" id="3.40.50.11550">
    <property type="match status" value="2"/>
</dbReference>
<dbReference type="EMBL" id="WSSB01000003">
    <property type="protein sequence ID" value="MXR36244.1"/>
    <property type="molecule type" value="Genomic_DNA"/>
</dbReference>
<protein>
    <recommendedName>
        <fullName evidence="2">Haem-binding uptake Tiki superfamily ChaN domain-containing protein</fullName>
    </recommendedName>
</protein>
<feature type="signal peptide" evidence="1">
    <location>
        <begin position="1"/>
        <end position="22"/>
    </location>
</feature>
<proteinExistence type="predicted"/>
<evidence type="ECO:0000256" key="1">
    <source>
        <dbReference type="SAM" id="SignalP"/>
    </source>
</evidence>
<sequence length="276" mass="30266">MLNLNRCWFALLGLLCALPACADELGRQADVWMRADHVVLLGEVHDSPDGHAQRLALLKAALRSGWRPALVMEMFDRERQAELDAARQYCKLDAACIARQAGGEGWDWALYQPLLALAQQYQLPLIAGNLSRTDARKIMKNGYAAVLDEATRQRYRLDQPLPAVLEDHQRQALDQGHCGMLPAKAMPAMVRAQVARDVVLADTLLQHRSQGAVLIAGNGHVGRAMGVPRWLPESVPLWVVGFIEQGQSASEYDLAIAVAATPREDPCQGLAAAQKP</sequence>
<dbReference type="InterPro" id="IPR007314">
    <property type="entry name" value="Cofac_haem-bd_dom"/>
</dbReference>
<evidence type="ECO:0000259" key="2">
    <source>
        <dbReference type="Pfam" id="PF04187"/>
    </source>
</evidence>
<evidence type="ECO:0000313" key="4">
    <source>
        <dbReference type="Proteomes" id="UP000467214"/>
    </source>
</evidence>
<accession>A0A845BLU5</accession>
<dbReference type="AlphaFoldDB" id="A0A845BLU5"/>
<comment type="caution">
    <text evidence="3">The sequence shown here is derived from an EMBL/GenBank/DDBJ whole genome shotgun (WGS) entry which is preliminary data.</text>
</comment>
<dbReference type="Proteomes" id="UP000467214">
    <property type="component" value="Unassembled WGS sequence"/>
</dbReference>
<keyword evidence="1" id="KW-0732">Signal</keyword>
<reference evidence="3 4" key="1">
    <citation type="submission" date="2019-12" db="EMBL/GenBank/DDBJ databases">
        <title>Neisseriaceae gen. nov. sp. Genome sequencing and assembly.</title>
        <authorList>
            <person name="Liu Z."/>
            <person name="Li A."/>
        </authorList>
    </citation>
    <scope>NUCLEOTIDE SEQUENCE [LARGE SCALE GENOMIC DNA]</scope>
    <source>
        <strain evidence="3 4">B2N2-7</strain>
    </source>
</reference>
<dbReference type="Pfam" id="PF04187">
    <property type="entry name" value="Cofac_haem_bdg"/>
    <property type="match status" value="1"/>
</dbReference>